<feature type="binding site" evidence="18">
    <location>
        <position position="244"/>
    </location>
    <ligand>
        <name>Zn(2+)</name>
        <dbReference type="ChEBI" id="CHEBI:29105"/>
    </ligand>
</feature>
<dbReference type="AlphaFoldDB" id="A0A942TB36"/>
<comment type="cofactor">
    <cofactor evidence="3">
        <name>Zn(2+)</name>
        <dbReference type="ChEBI" id="CHEBI:29105"/>
    </cofactor>
</comment>
<dbReference type="Pfam" id="PF24621">
    <property type="entry name" value="DHQS_C"/>
    <property type="match status" value="1"/>
</dbReference>
<feature type="binding site" evidence="18">
    <location>
        <position position="181"/>
    </location>
    <ligand>
        <name>Zn(2+)</name>
        <dbReference type="ChEBI" id="CHEBI:29105"/>
    </ligand>
</feature>
<dbReference type="PANTHER" id="PTHR43622">
    <property type="entry name" value="3-DEHYDROQUINATE SYNTHASE"/>
    <property type="match status" value="1"/>
</dbReference>
<feature type="binding site" evidence="18">
    <location>
        <position position="139"/>
    </location>
    <ligand>
        <name>NAD(+)</name>
        <dbReference type="ChEBI" id="CHEBI:57540"/>
    </ligand>
</feature>
<dbReference type="EC" id="4.2.3.4" evidence="7 18"/>
<dbReference type="Gene3D" id="1.20.1090.10">
    <property type="entry name" value="Dehydroquinate synthase-like - alpha domain"/>
    <property type="match status" value="1"/>
</dbReference>
<dbReference type="NCBIfam" id="TIGR01357">
    <property type="entry name" value="aroB"/>
    <property type="match status" value="1"/>
</dbReference>
<dbReference type="InterPro" id="IPR056179">
    <property type="entry name" value="DHQS_C"/>
</dbReference>
<evidence type="ECO:0000256" key="7">
    <source>
        <dbReference type="ARBA" id="ARBA00013031"/>
    </source>
</evidence>
<feature type="binding site" evidence="18">
    <location>
        <begin position="69"/>
        <end position="74"/>
    </location>
    <ligand>
        <name>NAD(+)</name>
        <dbReference type="ChEBI" id="CHEBI:57540"/>
    </ligand>
</feature>
<evidence type="ECO:0000256" key="9">
    <source>
        <dbReference type="ARBA" id="ARBA00022490"/>
    </source>
</evidence>
<name>A0A942TB36_9BACI</name>
<evidence type="ECO:0000256" key="1">
    <source>
        <dbReference type="ARBA" id="ARBA00001393"/>
    </source>
</evidence>
<comment type="similarity">
    <text evidence="6 18">Belongs to the sugar phosphate cyclases superfamily. Dehydroquinate synthase family.</text>
</comment>
<dbReference type="InterPro" id="IPR050071">
    <property type="entry name" value="Dehydroquinate_synthase"/>
</dbReference>
<comment type="subcellular location">
    <subcellularLocation>
        <location evidence="4 18">Cytoplasm</location>
    </subcellularLocation>
</comment>
<keyword evidence="12 18" id="KW-0547">Nucleotide-binding</keyword>
<keyword evidence="11 18" id="KW-0479">Metal-binding</keyword>
<evidence type="ECO:0000256" key="17">
    <source>
        <dbReference type="ARBA" id="ARBA00023285"/>
    </source>
</evidence>
<comment type="pathway">
    <text evidence="5 18">Metabolic intermediate biosynthesis; chorismate biosynthesis; chorismate from D-erythrose 4-phosphate and phosphoenolpyruvate: step 2/7.</text>
</comment>
<evidence type="ECO:0000256" key="2">
    <source>
        <dbReference type="ARBA" id="ARBA00001911"/>
    </source>
</evidence>
<evidence type="ECO:0000256" key="14">
    <source>
        <dbReference type="ARBA" id="ARBA00023027"/>
    </source>
</evidence>
<dbReference type="HAMAP" id="MF_00110">
    <property type="entry name" value="DHQ_synthase"/>
    <property type="match status" value="1"/>
</dbReference>
<keyword evidence="13 18" id="KW-0862">Zinc</keyword>
<evidence type="ECO:0000313" key="21">
    <source>
        <dbReference type="EMBL" id="MBS4194498.1"/>
    </source>
</evidence>
<dbReference type="InterPro" id="IPR030963">
    <property type="entry name" value="DHQ_synth_fam"/>
</dbReference>
<feature type="domain" description="3-dehydroquinate synthase N-terminal" evidence="19">
    <location>
        <begin position="65"/>
        <end position="176"/>
    </location>
</feature>
<organism evidence="21 22">
    <name type="scientific">Lederbergia citri</name>
    <dbReference type="NCBI Taxonomy" id="2833580"/>
    <lineage>
        <taxon>Bacteria</taxon>
        <taxon>Bacillati</taxon>
        <taxon>Bacillota</taxon>
        <taxon>Bacilli</taxon>
        <taxon>Bacillales</taxon>
        <taxon>Bacillaceae</taxon>
        <taxon>Lederbergia</taxon>
    </lineage>
</organism>
<keyword evidence="22" id="KW-1185">Reference proteome</keyword>
<evidence type="ECO:0000313" key="22">
    <source>
        <dbReference type="Proteomes" id="UP000681414"/>
    </source>
</evidence>
<proteinExistence type="inferred from homology"/>
<dbReference type="CDD" id="cd08195">
    <property type="entry name" value="DHQS"/>
    <property type="match status" value="1"/>
</dbReference>
<feature type="binding site" evidence="18">
    <location>
        <begin position="166"/>
        <end position="169"/>
    </location>
    <ligand>
        <name>NAD(+)</name>
        <dbReference type="ChEBI" id="CHEBI:57540"/>
    </ligand>
</feature>
<dbReference type="GO" id="GO:0000166">
    <property type="term" value="F:nucleotide binding"/>
    <property type="evidence" value="ECO:0007669"/>
    <property type="project" value="UniProtKB-KW"/>
</dbReference>
<dbReference type="GO" id="GO:0009073">
    <property type="term" value="P:aromatic amino acid family biosynthetic process"/>
    <property type="evidence" value="ECO:0007669"/>
    <property type="project" value="UniProtKB-KW"/>
</dbReference>
<evidence type="ECO:0000256" key="15">
    <source>
        <dbReference type="ARBA" id="ARBA00023141"/>
    </source>
</evidence>
<evidence type="ECO:0000256" key="10">
    <source>
        <dbReference type="ARBA" id="ARBA00022605"/>
    </source>
</evidence>
<dbReference type="GO" id="GO:0005737">
    <property type="term" value="C:cytoplasm"/>
    <property type="evidence" value="ECO:0007669"/>
    <property type="project" value="UniProtKB-SubCell"/>
</dbReference>
<accession>A0A942TB36</accession>
<sequence>MKIDIQTPSKSYPVYIGKNVLESLTNHLQTNDYTKLLIITDETVGRLHLDELKKAIPQSYDTYTYIVPSGENAKQFSVYESCLSYSLEQGLDRKSCIIAFGGGAVGDLAGFVAATYMRGIPFIQVPTTILAHDSAVGGKTGINHPLGKNMIGSFHQPEAVIYQTEFLKTLPQSEIRSGFAEAVKHAFIADEELLKFLMSTITDLRAINNEDLVFFLKKGIQIKADVVSKDERETGIRAFLNFGHTLGHVIESSAGYGKVSHGEAVMTGMVYALYLSKEILDLEFNISDFELWIKSLGYSLEIPDGFDFDQAFTSMTRDKKSYSNKPRFVLLGKIGNPLVRELDKDVLEKVYFTFLSSTKLIKK</sequence>
<evidence type="ECO:0000256" key="8">
    <source>
        <dbReference type="ARBA" id="ARBA00017684"/>
    </source>
</evidence>
<dbReference type="GO" id="GO:0003856">
    <property type="term" value="F:3-dehydroquinate synthase activity"/>
    <property type="evidence" value="ECO:0007669"/>
    <property type="project" value="UniProtKB-UniRule"/>
</dbReference>
<protein>
    <recommendedName>
        <fullName evidence="8 18">3-dehydroquinate synthase</fullName>
        <shortName evidence="18">DHQS</shortName>
        <ecNumber evidence="7 18">4.2.3.4</ecNumber>
    </recommendedName>
</protein>
<dbReference type="Pfam" id="PF01761">
    <property type="entry name" value="DHQ_synthase"/>
    <property type="match status" value="1"/>
</dbReference>
<evidence type="ECO:0000256" key="11">
    <source>
        <dbReference type="ARBA" id="ARBA00022723"/>
    </source>
</evidence>
<dbReference type="InterPro" id="IPR030960">
    <property type="entry name" value="DHQS/DOIS_N"/>
</dbReference>
<dbReference type="EMBL" id="JAGYPG010000001">
    <property type="protein sequence ID" value="MBS4194498.1"/>
    <property type="molecule type" value="Genomic_DNA"/>
</dbReference>
<evidence type="ECO:0000256" key="16">
    <source>
        <dbReference type="ARBA" id="ARBA00023239"/>
    </source>
</evidence>
<evidence type="ECO:0000256" key="18">
    <source>
        <dbReference type="HAMAP-Rule" id="MF_00110"/>
    </source>
</evidence>
<dbReference type="Proteomes" id="UP000681414">
    <property type="component" value="Unassembled WGS sequence"/>
</dbReference>
<feature type="binding site" evidence="18">
    <location>
        <begin position="127"/>
        <end position="128"/>
    </location>
    <ligand>
        <name>NAD(+)</name>
        <dbReference type="ChEBI" id="CHEBI:57540"/>
    </ligand>
</feature>
<keyword evidence="9 18" id="KW-0963">Cytoplasm</keyword>
<dbReference type="GO" id="GO:0046872">
    <property type="term" value="F:metal ion binding"/>
    <property type="evidence" value="ECO:0007669"/>
    <property type="project" value="UniProtKB-KW"/>
</dbReference>
<evidence type="ECO:0000256" key="6">
    <source>
        <dbReference type="ARBA" id="ARBA00005412"/>
    </source>
</evidence>
<comment type="function">
    <text evidence="18">Catalyzes the conversion of 3-deoxy-D-arabino-heptulosonate 7-phosphate (DAHP) to dehydroquinate (DHQ).</text>
</comment>
<dbReference type="RefSeq" id="WP_213123675.1">
    <property type="nucleotide sequence ID" value="NZ_JAGYPG010000001.1"/>
</dbReference>
<dbReference type="Gene3D" id="3.40.50.1970">
    <property type="match status" value="1"/>
</dbReference>
<keyword evidence="16 18" id="KW-0456">Lyase</keyword>
<evidence type="ECO:0000256" key="13">
    <source>
        <dbReference type="ARBA" id="ARBA00022833"/>
    </source>
</evidence>
<keyword evidence="14 18" id="KW-0520">NAD</keyword>
<dbReference type="GO" id="GO:0008652">
    <property type="term" value="P:amino acid biosynthetic process"/>
    <property type="evidence" value="ECO:0007669"/>
    <property type="project" value="UniProtKB-KW"/>
</dbReference>
<comment type="cofactor">
    <cofactor evidence="18">
        <name>Co(2+)</name>
        <dbReference type="ChEBI" id="CHEBI:48828"/>
    </cofactor>
    <cofactor evidence="18">
        <name>Zn(2+)</name>
        <dbReference type="ChEBI" id="CHEBI:29105"/>
    </cofactor>
    <text evidence="18">Binds 1 divalent metal cation per subunit. Can use either Co(2+) or Zn(2+).</text>
</comment>
<dbReference type="PANTHER" id="PTHR43622:SF7">
    <property type="entry name" value="3-DEHYDROQUINATE SYNTHASE, CHLOROPLASTIC"/>
    <property type="match status" value="1"/>
</dbReference>
<evidence type="ECO:0000259" key="20">
    <source>
        <dbReference type="Pfam" id="PF24621"/>
    </source>
</evidence>
<reference evidence="21 22" key="1">
    <citation type="submission" date="2021-05" db="EMBL/GenBank/DDBJ databases">
        <title>Novel Bacillus species.</title>
        <authorList>
            <person name="Liu G."/>
        </authorList>
    </citation>
    <scope>NUCLEOTIDE SEQUENCE [LARGE SCALE GENOMIC DNA]</scope>
    <source>
        <strain evidence="22">FJAT-49780</strain>
    </source>
</reference>
<gene>
    <name evidence="18 21" type="primary">aroB</name>
    <name evidence="21" type="ORF">KHA97_05360</name>
</gene>
<evidence type="ECO:0000256" key="12">
    <source>
        <dbReference type="ARBA" id="ARBA00022741"/>
    </source>
</evidence>
<feature type="domain" description="3-dehydroquinate synthase C-terminal" evidence="20">
    <location>
        <begin position="178"/>
        <end position="321"/>
    </location>
</feature>
<feature type="binding site" evidence="18">
    <location>
        <position position="261"/>
    </location>
    <ligand>
        <name>Zn(2+)</name>
        <dbReference type="ChEBI" id="CHEBI:29105"/>
    </ligand>
</feature>
<comment type="caution">
    <text evidence="21">The sequence shown here is derived from an EMBL/GenBank/DDBJ whole genome shotgun (WGS) entry which is preliminary data.</text>
</comment>
<feature type="binding site" evidence="18">
    <location>
        <begin position="103"/>
        <end position="107"/>
    </location>
    <ligand>
        <name>NAD(+)</name>
        <dbReference type="ChEBI" id="CHEBI:57540"/>
    </ligand>
</feature>
<dbReference type="InterPro" id="IPR016037">
    <property type="entry name" value="DHQ_synth_AroB"/>
</dbReference>
<keyword evidence="10 18" id="KW-0028">Amino-acid biosynthesis</keyword>
<dbReference type="PIRSF" id="PIRSF001455">
    <property type="entry name" value="DHQ_synth"/>
    <property type="match status" value="1"/>
</dbReference>
<keyword evidence="17 18" id="KW-0170">Cobalt</keyword>
<comment type="catalytic activity">
    <reaction evidence="1 18">
        <text>7-phospho-2-dehydro-3-deoxy-D-arabino-heptonate = 3-dehydroquinate + phosphate</text>
        <dbReference type="Rhea" id="RHEA:21968"/>
        <dbReference type="ChEBI" id="CHEBI:32364"/>
        <dbReference type="ChEBI" id="CHEBI:43474"/>
        <dbReference type="ChEBI" id="CHEBI:58394"/>
        <dbReference type="EC" id="4.2.3.4"/>
    </reaction>
</comment>
<dbReference type="SUPFAM" id="SSF56796">
    <property type="entry name" value="Dehydroquinate synthase-like"/>
    <property type="match status" value="1"/>
</dbReference>
<feature type="binding site" evidence="18">
    <location>
        <position position="148"/>
    </location>
    <ligand>
        <name>NAD(+)</name>
        <dbReference type="ChEBI" id="CHEBI:57540"/>
    </ligand>
</feature>
<evidence type="ECO:0000256" key="4">
    <source>
        <dbReference type="ARBA" id="ARBA00004496"/>
    </source>
</evidence>
<keyword evidence="15 18" id="KW-0057">Aromatic amino acid biosynthesis</keyword>
<dbReference type="GO" id="GO:0009423">
    <property type="term" value="P:chorismate biosynthetic process"/>
    <property type="evidence" value="ECO:0007669"/>
    <property type="project" value="UniProtKB-UniRule"/>
</dbReference>
<evidence type="ECO:0000256" key="3">
    <source>
        <dbReference type="ARBA" id="ARBA00001947"/>
    </source>
</evidence>
<dbReference type="FunFam" id="3.40.50.1970:FF:000007">
    <property type="entry name" value="Pentafunctional AROM polypeptide"/>
    <property type="match status" value="1"/>
</dbReference>
<evidence type="ECO:0000256" key="5">
    <source>
        <dbReference type="ARBA" id="ARBA00004661"/>
    </source>
</evidence>
<evidence type="ECO:0000259" key="19">
    <source>
        <dbReference type="Pfam" id="PF01761"/>
    </source>
</evidence>
<comment type="cofactor">
    <cofactor evidence="2 18">
        <name>NAD(+)</name>
        <dbReference type="ChEBI" id="CHEBI:57540"/>
    </cofactor>
</comment>